<organism evidence="2 3">
    <name type="scientific">Stylosanthes scabra</name>
    <dbReference type="NCBI Taxonomy" id="79078"/>
    <lineage>
        <taxon>Eukaryota</taxon>
        <taxon>Viridiplantae</taxon>
        <taxon>Streptophyta</taxon>
        <taxon>Embryophyta</taxon>
        <taxon>Tracheophyta</taxon>
        <taxon>Spermatophyta</taxon>
        <taxon>Magnoliopsida</taxon>
        <taxon>eudicotyledons</taxon>
        <taxon>Gunneridae</taxon>
        <taxon>Pentapetalae</taxon>
        <taxon>rosids</taxon>
        <taxon>fabids</taxon>
        <taxon>Fabales</taxon>
        <taxon>Fabaceae</taxon>
        <taxon>Papilionoideae</taxon>
        <taxon>50 kb inversion clade</taxon>
        <taxon>dalbergioids sensu lato</taxon>
        <taxon>Dalbergieae</taxon>
        <taxon>Pterocarpus clade</taxon>
        <taxon>Stylosanthes</taxon>
    </lineage>
</organism>
<comment type="caution">
    <text evidence="2">The sequence shown here is derived from an EMBL/GenBank/DDBJ whole genome shotgun (WGS) entry which is preliminary data.</text>
</comment>
<dbReference type="EMBL" id="JASCZI010000148">
    <property type="protein sequence ID" value="MED6109382.1"/>
    <property type="molecule type" value="Genomic_DNA"/>
</dbReference>
<feature type="region of interest" description="Disordered" evidence="1">
    <location>
        <begin position="95"/>
        <end position="122"/>
    </location>
</feature>
<sequence length="242" mass="26671">MAPSCASRAHAMPLARPRPRPGCFREAFGNGRALCAPYGMPTRAHSEPFWAPIAWHAHAAAMHYKNATPLSSLSFFPILSILFQFSSLQNLMDRKRKSTASKGKEKLTALPRRKSPRLAGLSPALPPISPKTVLKPNKLLVLALAANALDLHSKQMEVAKTTLLEEQKVTKGKRTAKNSVKPVRCRFSQRIIAKDGPSRPKPKKVEVINLSSDDEAEEKGKEAAVKQPILVANQEEVEEEEE</sequence>
<evidence type="ECO:0000313" key="2">
    <source>
        <dbReference type="EMBL" id="MED6109382.1"/>
    </source>
</evidence>
<keyword evidence="3" id="KW-1185">Reference proteome</keyword>
<gene>
    <name evidence="2" type="ORF">PIB30_033078</name>
</gene>
<reference evidence="2 3" key="1">
    <citation type="journal article" date="2023" name="Plants (Basel)">
        <title>Bridging the Gap: Combining Genomics and Transcriptomics Approaches to Understand Stylosanthes scabra, an Orphan Legume from the Brazilian Caatinga.</title>
        <authorList>
            <person name="Ferreira-Neto J.R.C."/>
            <person name="da Silva M.D."/>
            <person name="Binneck E."/>
            <person name="de Melo N.F."/>
            <person name="da Silva R.H."/>
            <person name="de Melo A.L.T.M."/>
            <person name="Pandolfi V."/>
            <person name="Bustamante F.O."/>
            <person name="Brasileiro-Vidal A.C."/>
            <person name="Benko-Iseppon A.M."/>
        </authorList>
    </citation>
    <scope>NUCLEOTIDE SEQUENCE [LARGE SCALE GENOMIC DNA]</scope>
    <source>
        <tissue evidence="2">Leaves</tissue>
    </source>
</reference>
<evidence type="ECO:0000256" key="1">
    <source>
        <dbReference type="SAM" id="MobiDB-lite"/>
    </source>
</evidence>
<evidence type="ECO:0000313" key="3">
    <source>
        <dbReference type="Proteomes" id="UP001341840"/>
    </source>
</evidence>
<name>A0ABU6QBT7_9FABA</name>
<protein>
    <submittedName>
        <fullName evidence="2">Uncharacterized protein</fullName>
    </submittedName>
</protein>
<feature type="region of interest" description="Disordered" evidence="1">
    <location>
        <begin position="192"/>
        <end position="242"/>
    </location>
</feature>
<feature type="compositionally biased region" description="Basic and acidic residues" evidence="1">
    <location>
        <begin position="192"/>
        <end position="206"/>
    </location>
</feature>
<dbReference type="Proteomes" id="UP001341840">
    <property type="component" value="Unassembled WGS sequence"/>
</dbReference>
<proteinExistence type="predicted"/>
<accession>A0ABU6QBT7</accession>